<protein>
    <submittedName>
        <fullName evidence="3">Uncharacterized protein</fullName>
    </submittedName>
</protein>
<keyword evidence="2" id="KW-0732">Signal</keyword>
<keyword evidence="1" id="KW-0812">Transmembrane</keyword>
<dbReference type="AlphaFoldDB" id="A0A1W5CUS8"/>
<reference evidence="4" key="1">
    <citation type="submission" date="2017-03" db="EMBL/GenBank/DDBJ databases">
        <authorList>
            <person name="Sharma R."/>
            <person name="Thines M."/>
        </authorList>
    </citation>
    <scope>NUCLEOTIDE SEQUENCE [LARGE SCALE GENOMIC DNA]</scope>
</reference>
<keyword evidence="1" id="KW-1133">Transmembrane helix</keyword>
<dbReference type="EMBL" id="FWEW01000347">
    <property type="protein sequence ID" value="SLM34581.1"/>
    <property type="molecule type" value="Genomic_DNA"/>
</dbReference>
<name>A0A1W5CUS8_9LECA</name>
<evidence type="ECO:0000313" key="4">
    <source>
        <dbReference type="Proteomes" id="UP000192927"/>
    </source>
</evidence>
<keyword evidence="1" id="KW-0472">Membrane</keyword>
<evidence type="ECO:0000256" key="1">
    <source>
        <dbReference type="SAM" id="Phobius"/>
    </source>
</evidence>
<evidence type="ECO:0000313" key="3">
    <source>
        <dbReference type="EMBL" id="SLM34581.1"/>
    </source>
</evidence>
<feature type="transmembrane region" description="Helical" evidence="1">
    <location>
        <begin position="326"/>
        <end position="343"/>
    </location>
</feature>
<organism evidence="3 4">
    <name type="scientific">Lasallia pustulata</name>
    <dbReference type="NCBI Taxonomy" id="136370"/>
    <lineage>
        <taxon>Eukaryota</taxon>
        <taxon>Fungi</taxon>
        <taxon>Dikarya</taxon>
        <taxon>Ascomycota</taxon>
        <taxon>Pezizomycotina</taxon>
        <taxon>Lecanoromycetes</taxon>
        <taxon>OSLEUM clade</taxon>
        <taxon>Umbilicariomycetidae</taxon>
        <taxon>Umbilicariales</taxon>
        <taxon>Umbilicariaceae</taxon>
        <taxon>Lasallia</taxon>
    </lineage>
</organism>
<dbReference type="Proteomes" id="UP000192927">
    <property type="component" value="Unassembled WGS sequence"/>
</dbReference>
<keyword evidence="4" id="KW-1185">Reference proteome</keyword>
<feature type="transmembrane region" description="Helical" evidence="1">
    <location>
        <begin position="300"/>
        <end position="320"/>
    </location>
</feature>
<evidence type="ECO:0000256" key="2">
    <source>
        <dbReference type="SAM" id="SignalP"/>
    </source>
</evidence>
<sequence length="491" mass="54206">MTPISKECIILSILFQVTEAKLPFGSSINPPVLRRSSDITFDPLGVAAVLGNPRADLSAARLYVQSDRKIFRWPHTTMVGGALTPVKTLVDHLAQHDSIHPAVSMCTRDETMIPIRSNTVFKELRVNVGNLWLRDVINFKPSKEEVADNGDKMTGWPGNDIAIAYVSRVFEPPASSSGPQSSSPMVTIRKHLITMTGVLTGLLLSTGACFSILTGDIWGAVLFVFYLSHWTVSTMISYTQLVTTTCPEIRPDETIRFAVYERPVGIGGTVIFKCAQQDLERWARTTLQFRNTTLASALHWAWLVTGTLSAISSIACMVNMSGKFQLVFLGVLAYSSLAELWLTQSARAIQRKLSESKHVSRVVVLRGNQTRTKAIIRGTLSPEVGESCSLANLDWIGLSLLPKTPIFVGMQDMLRAISASAEPNEVATAVITFRQSCYNHGTLLDEKQRNDNQLIDRIVREVEETLKEGYSVLPTVTEKLFKHNQAILSLA</sequence>
<accession>A0A1W5CUS8</accession>
<proteinExistence type="predicted"/>
<feature type="transmembrane region" description="Helical" evidence="1">
    <location>
        <begin position="202"/>
        <end position="227"/>
    </location>
</feature>
<feature type="chain" id="PRO_5012438922" evidence="2">
    <location>
        <begin position="21"/>
        <end position="491"/>
    </location>
</feature>
<feature type="signal peptide" evidence="2">
    <location>
        <begin position="1"/>
        <end position="20"/>
    </location>
</feature>